<dbReference type="SUPFAM" id="SSF52540">
    <property type="entry name" value="P-loop containing nucleoside triphosphate hydrolases"/>
    <property type="match status" value="1"/>
</dbReference>
<name>A0A5C3LM34_9AGAR</name>
<proteinExistence type="predicted"/>
<dbReference type="STRING" id="68775.A0A5C3LM34"/>
<evidence type="ECO:0000313" key="4">
    <source>
        <dbReference type="Proteomes" id="UP000308652"/>
    </source>
</evidence>
<keyword evidence="4" id="KW-1185">Reference proteome</keyword>
<sequence length="322" mass="36109">IKFLSNNIAHGAFHNSGERFDPPKCHARTREAVLRKIMDWAGETNTSSPILWMYGPAGSGKSAIAQTISETCYAKKRLIGSYFFSRTVPKRNSAKNLIATLAYQMSLSIPQTRPILNKIVDNDTSILHLSLEIQIEVLIIRPLIEAVASCGNECVAWPNLIIIDGLDECSDHNIQRAIIVTLSSSIRNRKVPLSILITSRPERSIRNAFNLPEVNNISLSLVLDDSFNPDSDIKIFLVDKFDEIKHQHPLAYHIKTNWPSEDEISQLVSKSSGQFIYAATTMKFVGSYSHRPQERLNIILGLSVAGNEVPFAELDCLYRYIL</sequence>
<reference evidence="3 4" key="1">
    <citation type="journal article" date="2019" name="Nat. Ecol. Evol.">
        <title>Megaphylogeny resolves global patterns of mushroom evolution.</title>
        <authorList>
            <person name="Varga T."/>
            <person name="Krizsan K."/>
            <person name="Foldi C."/>
            <person name="Dima B."/>
            <person name="Sanchez-Garcia M."/>
            <person name="Sanchez-Ramirez S."/>
            <person name="Szollosi G.J."/>
            <person name="Szarkandi J.G."/>
            <person name="Papp V."/>
            <person name="Albert L."/>
            <person name="Andreopoulos W."/>
            <person name="Angelini C."/>
            <person name="Antonin V."/>
            <person name="Barry K.W."/>
            <person name="Bougher N.L."/>
            <person name="Buchanan P."/>
            <person name="Buyck B."/>
            <person name="Bense V."/>
            <person name="Catcheside P."/>
            <person name="Chovatia M."/>
            <person name="Cooper J."/>
            <person name="Damon W."/>
            <person name="Desjardin D."/>
            <person name="Finy P."/>
            <person name="Geml J."/>
            <person name="Haridas S."/>
            <person name="Hughes K."/>
            <person name="Justo A."/>
            <person name="Karasinski D."/>
            <person name="Kautmanova I."/>
            <person name="Kiss B."/>
            <person name="Kocsube S."/>
            <person name="Kotiranta H."/>
            <person name="LaButti K.M."/>
            <person name="Lechner B.E."/>
            <person name="Liimatainen K."/>
            <person name="Lipzen A."/>
            <person name="Lukacs Z."/>
            <person name="Mihaltcheva S."/>
            <person name="Morgado L.N."/>
            <person name="Niskanen T."/>
            <person name="Noordeloos M.E."/>
            <person name="Ohm R.A."/>
            <person name="Ortiz-Santana B."/>
            <person name="Ovrebo C."/>
            <person name="Racz N."/>
            <person name="Riley R."/>
            <person name="Savchenko A."/>
            <person name="Shiryaev A."/>
            <person name="Soop K."/>
            <person name="Spirin V."/>
            <person name="Szebenyi C."/>
            <person name="Tomsovsky M."/>
            <person name="Tulloss R.E."/>
            <person name="Uehling J."/>
            <person name="Grigoriev I.V."/>
            <person name="Vagvolgyi C."/>
            <person name="Papp T."/>
            <person name="Martin F.M."/>
            <person name="Miettinen O."/>
            <person name="Hibbett D.S."/>
            <person name="Nagy L.G."/>
        </authorList>
    </citation>
    <scope>NUCLEOTIDE SEQUENCE [LARGE SCALE GENOMIC DNA]</scope>
    <source>
        <strain evidence="3 4">CBS 166.37</strain>
    </source>
</reference>
<gene>
    <name evidence="3" type="ORF">BDQ12DRAFT_562876</name>
</gene>
<dbReference type="OrthoDB" id="5967843at2759"/>
<dbReference type="Gene3D" id="3.40.50.300">
    <property type="entry name" value="P-loop containing nucleotide triphosphate hydrolases"/>
    <property type="match status" value="1"/>
</dbReference>
<evidence type="ECO:0000259" key="2">
    <source>
        <dbReference type="Pfam" id="PF24883"/>
    </source>
</evidence>
<dbReference type="PANTHER" id="PTHR10039:SF16">
    <property type="entry name" value="GPI INOSITOL-DEACYLASE"/>
    <property type="match status" value="1"/>
</dbReference>
<dbReference type="AlphaFoldDB" id="A0A5C3LM34"/>
<evidence type="ECO:0000313" key="3">
    <source>
        <dbReference type="EMBL" id="TFK34229.1"/>
    </source>
</evidence>
<feature type="non-terminal residue" evidence="3">
    <location>
        <position position="322"/>
    </location>
</feature>
<dbReference type="PANTHER" id="PTHR10039">
    <property type="entry name" value="AMELOGENIN"/>
    <property type="match status" value="1"/>
</dbReference>
<dbReference type="InterPro" id="IPR027417">
    <property type="entry name" value="P-loop_NTPase"/>
</dbReference>
<feature type="domain" description="Nephrocystin 3-like N-terminal" evidence="2">
    <location>
        <begin position="37"/>
        <end position="200"/>
    </location>
</feature>
<evidence type="ECO:0000256" key="1">
    <source>
        <dbReference type="ARBA" id="ARBA00022737"/>
    </source>
</evidence>
<protein>
    <recommendedName>
        <fullName evidence="2">Nephrocystin 3-like N-terminal domain-containing protein</fullName>
    </recommendedName>
</protein>
<dbReference type="EMBL" id="ML213635">
    <property type="protein sequence ID" value="TFK34229.1"/>
    <property type="molecule type" value="Genomic_DNA"/>
</dbReference>
<dbReference type="Proteomes" id="UP000308652">
    <property type="component" value="Unassembled WGS sequence"/>
</dbReference>
<accession>A0A5C3LM34</accession>
<dbReference type="Pfam" id="PF24883">
    <property type="entry name" value="NPHP3_N"/>
    <property type="match status" value="1"/>
</dbReference>
<feature type="non-terminal residue" evidence="3">
    <location>
        <position position="1"/>
    </location>
</feature>
<keyword evidence="1" id="KW-0677">Repeat</keyword>
<organism evidence="3 4">
    <name type="scientific">Crucibulum laeve</name>
    <dbReference type="NCBI Taxonomy" id="68775"/>
    <lineage>
        <taxon>Eukaryota</taxon>
        <taxon>Fungi</taxon>
        <taxon>Dikarya</taxon>
        <taxon>Basidiomycota</taxon>
        <taxon>Agaricomycotina</taxon>
        <taxon>Agaricomycetes</taxon>
        <taxon>Agaricomycetidae</taxon>
        <taxon>Agaricales</taxon>
        <taxon>Agaricineae</taxon>
        <taxon>Nidulariaceae</taxon>
        <taxon>Crucibulum</taxon>
    </lineage>
</organism>
<dbReference type="InterPro" id="IPR056884">
    <property type="entry name" value="NPHP3-like_N"/>
</dbReference>